<evidence type="ECO:0000313" key="1">
    <source>
        <dbReference type="EMBL" id="CAL1574098.1"/>
    </source>
</evidence>
<sequence>MSKLLLPLQPNKGKLANTLTEQQWCPSCCLTNESQWVFRVPVYGPFGVGPRSATSLGTSLETAGPLCLAPTPASVGVSVPPKGAPQFSCSCHGLDLFLMTSKHHSHSRLTAFLPG</sequence>
<keyword evidence="2" id="KW-1185">Reference proteome</keyword>
<evidence type="ECO:0000313" key="2">
    <source>
        <dbReference type="Proteomes" id="UP001497482"/>
    </source>
</evidence>
<proteinExistence type="predicted"/>
<gene>
    <name evidence="1" type="ORF">KC01_LOCUS5867</name>
</gene>
<dbReference type="AlphaFoldDB" id="A0AAV2JBC6"/>
<dbReference type="EMBL" id="OZ035833">
    <property type="protein sequence ID" value="CAL1574098.1"/>
    <property type="molecule type" value="Genomic_DNA"/>
</dbReference>
<reference evidence="1 2" key="1">
    <citation type="submission" date="2024-04" db="EMBL/GenBank/DDBJ databases">
        <authorList>
            <person name="Waldvogel A.-M."/>
            <person name="Schoenle A."/>
        </authorList>
    </citation>
    <scope>NUCLEOTIDE SEQUENCE [LARGE SCALE GENOMIC DNA]</scope>
</reference>
<name>A0AAV2JBC6_KNICA</name>
<organism evidence="1 2">
    <name type="scientific">Knipowitschia caucasica</name>
    <name type="common">Caucasian dwarf goby</name>
    <name type="synonym">Pomatoschistus caucasicus</name>
    <dbReference type="NCBI Taxonomy" id="637954"/>
    <lineage>
        <taxon>Eukaryota</taxon>
        <taxon>Metazoa</taxon>
        <taxon>Chordata</taxon>
        <taxon>Craniata</taxon>
        <taxon>Vertebrata</taxon>
        <taxon>Euteleostomi</taxon>
        <taxon>Actinopterygii</taxon>
        <taxon>Neopterygii</taxon>
        <taxon>Teleostei</taxon>
        <taxon>Neoteleostei</taxon>
        <taxon>Acanthomorphata</taxon>
        <taxon>Gobiaria</taxon>
        <taxon>Gobiiformes</taxon>
        <taxon>Gobioidei</taxon>
        <taxon>Gobiidae</taxon>
        <taxon>Gobiinae</taxon>
        <taxon>Knipowitschia</taxon>
    </lineage>
</organism>
<accession>A0AAV2JBC6</accession>
<protein>
    <submittedName>
        <fullName evidence="1">Uncharacterized protein</fullName>
    </submittedName>
</protein>
<dbReference type="Proteomes" id="UP001497482">
    <property type="component" value="Chromosome 11"/>
</dbReference>